<reference evidence="1" key="1">
    <citation type="journal article" date="2020" name="Fungal Divers.">
        <title>Resolving the Mortierellaceae phylogeny through synthesis of multi-gene phylogenetics and phylogenomics.</title>
        <authorList>
            <person name="Vandepol N."/>
            <person name="Liber J."/>
            <person name="Desiro A."/>
            <person name="Na H."/>
            <person name="Kennedy M."/>
            <person name="Barry K."/>
            <person name="Grigoriev I.V."/>
            <person name="Miller A.N."/>
            <person name="O'Donnell K."/>
            <person name="Stajich J.E."/>
            <person name="Bonito G."/>
        </authorList>
    </citation>
    <scope>NUCLEOTIDE SEQUENCE</scope>
    <source>
        <strain evidence="1">KOD1015</strain>
    </source>
</reference>
<evidence type="ECO:0000313" key="2">
    <source>
        <dbReference type="Proteomes" id="UP000780801"/>
    </source>
</evidence>
<dbReference type="EMBL" id="JAABOA010007719">
    <property type="protein sequence ID" value="KAF9538362.1"/>
    <property type="molecule type" value="Genomic_DNA"/>
</dbReference>
<dbReference type="AlphaFoldDB" id="A0A9P6JYR6"/>
<keyword evidence="2" id="KW-1185">Reference proteome</keyword>
<proteinExistence type="predicted"/>
<sequence length="201" mass="21802">EDRDEITKGLQKTGWIAHRAPGEADVAVRLRHDCLTRSGQSVLVVSGDSDFLAHRNIGVVFRPTGSKFKRYDVDDCAKALGLSRAQLTALAVVSLNDYSDNAPGLGTKSNLDIIRELSHYSSVSELVDAYGRLSRVSKNASRPIGYSQALLVYEHGQELMGDPEEAKISNGQAVLRNSQVINLQNRVVAAKALRLSVTAGK</sequence>
<feature type="non-terminal residue" evidence="1">
    <location>
        <position position="1"/>
    </location>
</feature>
<accession>A0A9P6JYR6</accession>
<organism evidence="1 2">
    <name type="scientific">Lunasporangiospora selenospora</name>
    <dbReference type="NCBI Taxonomy" id="979761"/>
    <lineage>
        <taxon>Eukaryota</taxon>
        <taxon>Fungi</taxon>
        <taxon>Fungi incertae sedis</taxon>
        <taxon>Mucoromycota</taxon>
        <taxon>Mortierellomycotina</taxon>
        <taxon>Mortierellomycetes</taxon>
        <taxon>Mortierellales</taxon>
        <taxon>Mortierellaceae</taxon>
        <taxon>Lunasporangiospora</taxon>
    </lineage>
</organism>
<comment type="caution">
    <text evidence="1">The sequence shown here is derived from an EMBL/GenBank/DDBJ whole genome shotgun (WGS) entry which is preliminary data.</text>
</comment>
<feature type="non-terminal residue" evidence="1">
    <location>
        <position position="201"/>
    </location>
</feature>
<gene>
    <name evidence="1" type="ORF">BGW38_010002</name>
</gene>
<evidence type="ECO:0000313" key="1">
    <source>
        <dbReference type="EMBL" id="KAF9538362.1"/>
    </source>
</evidence>
<dbReference type="OrthoDB" id="2423903at2759"/>
<dbReference type="SUPFAM" id="SSF88723">
    <property type="entry name" value="PIN domain-like"/>
    <property type="match status" value="1"/>
</dbReference>
<protein>
    <submittedName>
        <fullName evidence="1">Uncharacterized protein</fullName>
    </submittedName>
</protein>
<name>A0A9P6JYR6_9FUNG</name>
<dbReference type="Proteomes" id="UP000780801">
    <property type="component" value="Unassembled WGS sequence"/>
</dbReference>
<dbReference type="InterPro" id="IPR029060">
    <property type="entry name" value="PIN-like_dom_sf"/>
</dbReference>